<keyword evidence="11 19" id="KW-0472">Membrane</keyword>
<evidence type="ECO:0000256" key="7">
    <source>
        <dbReference type="ARBA" id="ARBA00022741"/>
    </source>
</evidence>
<dbReference type="InterPro" id="IPR003599">
    <property type="entry name" value="Ig_sub"/>
</dbReference>
<feature type="active site" description="Proton acceptor" evidence="20">
    <location>
        <position position="623"/>
    </location>
</feature>
<evidence type="ECO:0000256" key="8">
    <source>
        <dbReference type="ARBA" id="ARBA00022777"/>
    </source>
</evidence>
<dbReference type="InterPro" id="IPR013106">
    <property type="entry name" value="Ig_V-set"/>
</dbReference>
<organism evidence="29 30">
    <name type="scientific">Lymnaea stagnalis</name>
    <name type="common">Great pond snail</name>
    <name type="synonym">Helix stagnalis</name>
    <dbReference type="NCBI Taxonomy" id="6523"/>
    <lineage>
        <taxon>Eukaryota</taxon>
        <taxon>Metazoa</taxon>
        <taxon>Spiralia</taxon>
        <taxon>Lophotrochozoa</taxon>
        <taxon>Mollusca</taxon>
        <taxon>Gastropoda</taxon>
        <taxon>Heterobranchia</taxon>
        <taxon>Euthyneura</taxon>
        <taxon>Panpulmonata</taxon>
        <taxon>Hygrophila</taxon>
        <taxon>Lymnaeoidea</taxon>
        <taxon>Lymnaeidae</taxon>
        <taxon>Lymnaea</taxon>
    </lineage>
</organism>
<dbReference type="InterPro" id="IPR003598">
    <property type="entry name" value="Ig_sub2"/>
</dbReference>
<feature type="domain" description="Ig-like" evidence="28">
    <location>
        <begin position="244"/>
        <end position="338"/>
    </location>
</feature>
<evidence type="ECO:0000256" key="5">
    <source>
        <dbReference type="ARBA" id="ARBA00022729"/>
    </source>
</evidence>
<evidence type="ECO:0000256" key="19">
    <source>
        <dbReference type="PIRNR" id="PIRNR000628"/>
    </source>
</evidence>
<feature type="binding site" evidence="21">
    <location>
        <position position="558"/>
    </location>
    <ligand>
        <name>ATP</name>
        <dbReference type="ChEBI" id="CHEBI:30616"/>
    </ligand>
</feature>
<keyword evidence="9 19" id="KW-0067">ATP-binding</keyword>
<dbReference type="FunFam" id="2.60.40.10:FF:000107">
    <property type="entry name" value="Myosin, light chain kinase a"/>
    <property type="match status" value="1"/>
</dbReference>
<evidence type="ECO:0000256" key="12">
    <source>
        <dbReference type="ARBA" id="ARBA00023137"/>
    </source>
</evidence>
<dbReference type="SMART" id="SM00219">
    <property type="entry name" value="TyrKc"/>
    <property type="match status" value="1"/>
</dbReference>
<evidence type="ECO:0000256" key="11">
    <source>
        <dbReference type="ARBA" id="ARBA00023136"/>
    </source>
</evidence>
<keyword evidence="10 25" id="KW-1133">Transmembrane helix</keyword>
<evidence type="ECO:0000313" key="29">
    <source>
        <dbReference type="EMBL" id="CAL1527375.1"/>
    </source>
</evidence>
<dbReference type="PANTHER" id="PTHR24416:SF550">
    <property type="entry name" value="FIBROBLAST GROWTH FACTOR RECEPTOR HOMOLOG 1-RELATED"/>
    <property type="match status" value="1"/>
</dbReference>
<dbReference type="InterPro" id="IPR020635">
    <property type="entry name" value="Tyr_kinase_cat_dom"/>
</dbReference>
<comment type="catalytic activity">
    <reaction evidence="17 19">
        <text>L-tyrosyl-[protein] + ATP = O-phospho-L-tyrosyl-[protein] + ADP + H(+)</text>
        <dbReference type="Rhea" id="RHEA:10596"/>
        <dbReference type="Rhea" id="RHEA-COMP:10136"/>
        <dbReference type="Rhea" id="RHEA-COMP:20101"/>
        <dbReference type="ChEBI" id="CHEBI:15378"/>
        <dbReference type="ChEBI" id="CHEBI:30616"/>
        <dbReference type="ChEBI" id="CHEBI:46858"/>
        <dbReference type="ChEBI" id="CHEBI:61978"/>
        <dbReference type="ChEBI" id="CHEBI:456216"/>
        <dbReference type="EC" id="2.7.10.1"/>
    </reaction>
</comment>
<feature type="binding site" evidence="21">
    <location>
        <begin position="476"/>
        <end position="482"/>
    </location>
    <ligand>
        <name>ATP</name>
        <dbReference type="ChEBI" id="CHEBI:30616"/>
    </ligand>
</feature>
<keyword evidence="4 25" id="KW-0812">Transmembrane</keyword>
<dbReference type="GO" id="GO:0043235">
    <property type="term" value="C:receptor complex"/>
    <property type="evidence" value="ECO:0007669"/>
    <property type="project" value="TreeGrafter"/>
</dbReference>
<comment type="function">
    <text evidence="18">Receptor for basic fibroblast growth factor.</text>
</comment>
<dbReference type="SMART" id="SM00408">
    <property type="entry name" value="IGc2"/>
    <property type="match status" value="3"/>
</dbReference>
<dbReference type="PROSITE" id="PS50011">
    <property type="entry name" value="PROTEIN_KINASE_DOM"/>
    <property type="match status" value="1"/>
</dbReference>
<dbReference type="InterPro" id="IPR000719">
    <property type="entry name" value="Prot_kinase_dom"/>
</dbReference>
<keyword evidence="8 19" id="KW-0418">Kinase</keyword>
<dbReference type="SMART" id="SM00406">
    <property type="entry name" value="IGv"/>
    <property type="match status" value="2"/>
</dbReference>
<dbReference type="FunFam" id="1.10.510.10:FF:000007">
    <property type="entry name" value="Fibroblast growth factor receptor"/>
    <property type="match status" value="1"/>
</dbReference>
<keyword evidence="12 19" id="KW-0829">Tyrosine-protein kinase</keyword>
<keyword evidence="30" id="KW-1185">Reference proteome</keyword>
<evidence type="ECO:0000256" key="9">
    <source>
        <dbReference type="ARBA" id="ARBA00022840"/>
    </source>
</evidence>
<dbReference type="InterPro" id="IPR017441">
    <property type="entry name" value="Protein_kinase_ATP_BS"/>
</dbReference>
<feature type="signal peptide" evidence="26">
    <location>
        <begin position="1"/>
        <end position="22"/>
    </location>
</feature>
<feature type="disulfide bond" evidence="22">
    <location>
        <begin position="267"/>
        <end position="322"/>
    </location>
</feature>
<dbReference type="FunFam" id="2.60.40.10:FF:000020">
    <property type="entry name" value="Fibroblast growth factor receptor"/>
    <property type="match status" value="1"/>
</dbReference>
<evidence type="ECO:0000256" key="10">
    <source>
        <dbReference type="ARBA" id="ARBA00022989"/>
    </source>
</evidence>
<dbReference type="GO" id="GO:0005524">
    <property type="term" value="F:ATP binding"/>
    <property type="evidence" value="ECO:0007669"/>
    <property type="project" value="UniProtKB-UniRule"/>
</dbReference>
<dbReference type="InterPro" id="IPR007110">
    <property type="entry name" value="Ig-like_dom"/>
</dbReference>
<gene>
    <name evidence="29" type="ORF">GSLYS_00001552001</name>
</gene>
<evidence type="ECO:0000256" key="1">
    <source>
        <dbReference type="ARBA" id="ARBA00004167"/>
    </source>
</evidence>
<dbReference type="Gene3D" id="3.30.200.20">
    <property type="entry name" value="Phosphorylase Kinase, domain 1"/>
    <property type="match status" value="1"/>
</dbReference>
<dbReference type="InterPro" id="IPR001245">
    <property type="entry name" value="Ser-Thr/Tyr_kinase_cat_dom"/>
</dbReference>
<evidence type="ECO:0000259" key="27">
    <source>
        <dbReference type="PROSITE" id="PS50011"/>
    </source>
</evidence>
<proteinExistence type="inferred from homology"/>
<evidence type="ECO:0000256" key="23">
    <source>
        <dbReference type="PROSITE-ProRule" id="PRU10141"/>
    </source>
</evidence>
<keyword evidence="16" id="KW-0393">Immunoglobulin domain</keyword>
<evidence type="ECO:0000256" key="6">
    <source>
        <dbReference type="ARBA" id="ARBA00022737"/>
    </source>
</evidence>
<evidence type="ECO:0000256" key="16">
    <source>
        <dbReference type="ARBA" id="ARBA00023319"/>
    </source>
</evidence>
<dbReference type="PROSITE" id="PS00107">
    <property type="entry name" value="PROTEIN_KINASE_ATP"/>
    <property type="match status" value="1"/>
</dbReference>
<evidence type="ECO:0000256" key="13">
    <source>
        <dbReference type="ARBA" id="ARBA00023157"/>
    </source>
</evidence>
<dbReference type="SUPFAM" id="SSF56112">
    <property type="entry name" value="Protein kinase-like (PK-like)"/>
    <property type="match status" value="1"/>
</dbReference>
<reference evidence="29 30" key="1">
    <citation type="submission" date="2024-04" db="EMBL/GenBank/DDBJ databases">
        <authorList>
            <consortium name="Genoscope - CEA"/>
            <person name="William W."/>
        </authorList>
    </citation>
    <scope>NUCLEOTIDE SEQUENCE [LARGE SCALE GENOMIC DNA]</scope>
</reference>
<name>A0AAV2H144_LYMST</name>
<dbReference type="FunFam" id="2.60.40.10:FF:000016">
    <property type="entry name" value="Fibroblast growth factor receptor"/>
    <property type="match status" value="1"/>
</dbReference>
<feature type="disulfide bond" evidence="22">
    <location>
        <begin position="172"/>
        <end position="222"/>
    </location>
</feature>
<keyword evidence="6" id="KW-0677">Repeat</keyword>
<sequence>MGYYCCLLLVTSFLCGIRFGLSDDNKPEAPYFKELPDLDMKTTPNEKLTLSCRAYGTPIPYRVWYKNDVPINIHENDRLKIKKNVLIINKAQREDSGNYSCHVSNQYGHDWINFTVLVLPLKEMDEHLKVETSTKYLDGRNNADKEKLGWSDKMNFIKLKIGQATSFIALECHAKGKPEPTLRWLRNGESFLENKTGGRFTLSKFRLTIADLVLNDAGNYTCIVANPHGQLNWTYTLEVVQRAPHVPIFEDPVNQTVFVGGTATFSCRIQVSDTHPHIQWLRHQLNNDSQFEIVQTPTVNNSNPEILILTNVTKEEEAKYTCLVRNAVGSKFKSAYLKVLNESDIATAAASISMNNSNMEKVYYIVSAVAAVIIIGVLVTIFLVIRNYQHKNKMNQRHIKRIIIMKPNDLYCNSKDPDAVAPLMVPQVQIVGGYSSSAGSRRRRLSSDFTEVSEYQIPYDSKWEFPRERLKLGSRLGEGAFGLVVKGEAMGLLNNNSPTTVAVKMLKKDATDREMADLIREMETMKSIGKNKNIINLLGCCTQRGPLYVIVEFAPYGNLRDFLKSHRPENPICTSMIMEYETPIITSETSERKALTQKDLISFAFQVARGMEYLASKQCIHRDLAARNVLVAEDYVLKLADFGLTRNLSAADYYKKTTDGRLPVKWMAPEALFDRKYTSKSDVWSYGVLLWEIFTLGGNPYPSVPVEALFALLKDGHRMKQPPYASSKMHGIMQECWQEDPDKRPCFKTLVQKLDNMLTSSLNQEAYLHLEPLESPMSTSDSQYSSMSHSSSTSSVPKSQSSDDSSVIA</sequence>
<dbReference type="CDD" id="cd00096">
    <property type="entry name" value="Ig"/>
    <property type="match status" value="1"/>
</dbReference>
<evidence type="ECO:0000256" key="18">
    <source>
        <dbReference type="ARBA" id="ARBA00056965"/>
    </source>
</evidence>
<dbReference type="Gene3D" id="2.60.40.10">
    <property type="entry name" value="Immunoglobulins"/>
    <property type="match status" value="3"/>
</dbReference>
<dbReference type="InterPro" id="IPR013783">
    <property type="entry name" value="Ig-like_fold"/>
</dbReference>
<feature type="binding site" evidence="21">
    <location>
        <begin position="552"/>
        <end position="554"/>
    </location>
    <ligand>
        <name>ATP</name>
        <dbReference type="ChEBI" id="CHEBI:30616"/>
    </ligand>
</feature>
<feature type="transmembrane region" description="Helical" evidence="25">
    <location>
        <begin position="362"/>
        <end position="385"/>
    </location>
</feature>
<feature type="domain" description="Protein kinase" evidence="27">
    <location>
        <begin position="470"/>
        <end position="758"/>
    </location>
</feature>
<dbReference type="InterPro" id="IPR016248">
    <property type="entry name" value="FGF_rcpt_fam"/>
</dbReference>
<dbReference type="GO" id="GO:0005886">
    <property type="term" value="C:plasma membrane"/>
    <property type="evidence" value="ECO:0007669"/>
    <property type="project" value="TreeGrafter"/>
</dbReference>
<comment type="similarity">
    <text evidence="19">Belongs to the protein kinase superfamily. Tyr protein kinase family. Fibroblast growth factor receptor subfamily.</text>
</comment>
<feature type="domain" description="Ig-like" evidence="28">
    <location>
        <begin position="162"/>
        <end position="238"/>
    </location>
</feature>
<feature type="region of interest" description="Disordered" evidence="24">
    <location>
        <begin position="776"/>
        <end position="809"/>
    </location>
</feature>
<evidence type="ECO:0000256" key="4">
    <source>
        <dbReference type="ARBA" id="ARBA00022692"/>
    </source>
</evidence>
<keyword evidence="7 19" id="KW-0547">Nucleotide-binding</keyword>
<dbReference type="PANTHER" id="PTHR24416">
    <property type="entry name" value="TYROSINE-PROTEIN KINASE RECEPTOR"/>
    <property type="match status" value="1"/>
</dbReference>
<dbReference type="Pfam" id="PF07714">
    <property type="entry name" value="PK_Tyr_Ser-Thr"/>
    <property type="match status" value="1"/>
</dbReference>
<keyword evidence="13 22" id="KW-1015">Disulfide bond</keyword>
<dbReference type="InterPro" id="IPR008266">
    <property type="entry name" value="Tyr_kinase_AS"/>
</dbReference>
<dbReference type="InterPro" id="IPR036179">
    <property type="entry name" value="Ig-like_dom_sf"/>
</dbReference>
<feature type="binding site" evidence="21">
    <location>
        <position position="627"/>
    </location>
    <ligand>
        <name>ATP</name>
        <dbReference type="ChEBI" id="CHEBI:30616"/>
    </ligand>
</feature>
<evidence type="ECO:0000256" key="22">
    <source>
        <dbReference type="PIRSR" id="PIRSR000628-3"/>
    </source>
</evidence>
<dbReference type="FunFam" id="3.30.200.20:FF:000593">
    <property type="entry name" value="Predicted protein"/>
    <property type="match status" value="1"/>
</dbReference>
<feature type="binding site" evidence="21">
    <location>
        <position position="641"/>
    </location>
    <ligand>
        <name>ATP</name>
        <dbReference type="ChEBI" id="CHEBI:30616"/>
    </ligand>
</feature>
<dbReference type="PROSITE" id="PS00109">
    <property type="entry name" value="PROTEIN_KINASE_TYR"/>
    <property type="match status" value="1"/>
</dbReference>
<dbReference type="InterPro" id="IPR013098">
    <property type="entry name" value="Ig_I-set"/>
</dbReference>
<evidence type="ECO:0000256" key="3">
    <source>
        <dbReference type="ARBA" id="ARBA00022679"/>
    </source>
</evidence>
<dbReference type="Pfam" id="PF07679">
    <property type="entry name" value="I-set"/>
    <property type="match status" value="3"/>
</dbReference>
<dbReference type="InterPro" id="IPR011009">
    <property type="entry name" value="Kinase-like_dom_sf"/>
</dbReference>
<dbReference type="AlphaFoldDB" id="A0AAV2H144"/>
<keyword evidence="14 19" id="KW-0675">Receptor</keyword>
<evidence type="ECO:0000313" key="30">
    <source>
        <dbReference type="Proteomes" id="UP001497497"/>
    </source>
</evidence>
<evidence type="ECO:0000256" key="20">
    <source>
        <dbReference type="PIRSR" id="PIRSR000628-1"/>
    </source>
</evidence>
<dbReference type="GO" id="GO:0008284">
    <property type="term" value="P:positive regulation of cell population proliferation"/>
    <property type="evidence" value="ECO:0007669"/>
    <property type="project" value="InterPro"/>
</dbReference>
<feature type="domain" description="Ig-like" evidence="28">
    <location>
        <begin position="30"/>
        <end position="105"/>
    </location>
</feature>
<accession>A0AAV2H144</accession>
<protein>
    <recommendedName>
        <fullName evidence="19">Fibroblast growth factor receptor</fullName>
        <ecNumber evidence="19">2.7.10.1</ecNumber>
    </recommendedName>
</protein>
<keyword evidence="5 26" id="KW-0732">Signal</keyword>
<dbReference type="SMART" id="SM00409">
    <property type="entry name" value="IG"/>
    <property type="match status" value="3"/>
</dbReference>
<evidence type="ECO:0000256" key="25">
    <source>
        <dbReference type="SAM" id="Phobius"/>
    </source>
</evidence>
<dbReference type="SUPFAM" id="SSF48726">
    <property type="entry name" value="Immunoglobulin"/>
    <property type="match status" value="3"/>
</dbReference>
<evidence type="ECO:0000256" key="14">
    <source>
        <dbReference type="ARBA" id="ARBA00023170"/>
    </source>
</evidence>
<evidence type="ECO:0000256" key="26">
    <source>
        <dbReference type="SAM" id="SignalP"/>
    </source>
</evidence>
<feature type="disulfide bond" evidence="22">
    <location>
        <begin position="52"/>
        <end position="101"/>
    </location>
</feature>
<keyword evidence="15" id="KW-0325">Glycoprotein</keyword>
<dbReference type="EMBL" id="CAXITT010000016">
    <property type="protein sequence ID" value="CAL1527375.1"/>
    <property type="molecule type" value="Genomic_DNA"/>
</dbReference>
<dbReference type="PRINTS" id="PR00109">
    <property type="entry name" value="TYRKINASE"/>
</dbReference>
<comment type="caution">
    <text evidence="29">The sequence shown here is derived from an EMBL/GenBank/DDBJ whole genome shotgun (WGS) entry which is preliminary data.</text>
</comment>
<keyword evidence="3 19" id="KW-0808">Transferase</keyword>
<comment type="subcellular location">
    <subcellularLocation>
        <location evidence="1">Membrane</location>
        <topology evidence="1">Single-pass membrane protein</topology>
    </subcellularLocation>
</comment>
<feature type="binding site" evidence="21 23">
    <location>
        <position position="504"/>
    </location>
    <ligand>
        <name>ATP</name>
        <dbReference type="ChEBI" id="CHEBI:30616"/>
    </ligand>
</feature>
<evidence type="ECO:0000256" key="21">
    <source>
        <dbReference type="PIRSR" id="PIRSR000628-2"/>
    </source>
</evidence>
<evidence type="ECO:0000256" key="24">
    <source>
        <dbReference type="SAM" id="MobiDB-lite"/>
    </source>
</evidence>
<dbReference type="InterPro" id="IPR050122">
    <property type="entry name" value="RTK"/>
</dbReference>
<evidence type="ECO:0000256" key="2">
    <source>
        <dbReference type="ARBA" id="ARBA00022553"/>
    </source>
</evidence>
<feature type="chain" id="PRO_5043472193" description="Fibroblast growth factor receptor" evidence="26">
    <location>
        <begin position="23"/>
        <end position="809"/>
    </location>
</feature>
<evidence type="ECO:0000259" key="28">
    <source>
        <dbReference type="PROSITE" id="PS50835"/>
    </source>
</evidence>
<dbReference type="GO" id="GO:0005007">
    <property type="term" value="F:fibroblast growth factor receptor activity"/>
    <property type="evidence" value="ECO:0007669"/>
    <property type="project" value="InterPro"/>
</dbReference>
<dbReference type="Proteomes" id="UP001497497">
    <property type="component" value="Unassembled WGS sequence"/>
</dbReference>
<dbReference type="EC" id="2.7.10.1" evidence="19"/>
<evidence type="ECO:0000256" key="15">
    <source>
        <dbReference type="ARBA" id="ARBA00023180"/>
    </source>
</evidence>
<keyword evidence="2" id="KW-0597">Phosphoprotein</keyword>
<dbReference type="PIRSF" id="PIRSF000628">
    <property type="entry name" value="FGFR"/>
    <property type="match status" value="1"/>
</dbReference>
<dbReference type="Gene3D" id="1.10.510.10">
    <property type="entry name" value="Transferase(Phosphotransferase) domain 1"/>
    <property type="match status" value="1"/>
</dbReference>
<dbReference type="PROSITE" id="PS50835">
    <property type="entry name" value="IG_LIKE"/>
    <property type="match status" value="3"/>
</dbReference>
<evidence type="ECO:0000256" key="17">
    <source>
        <dbReference type="ARBA" id="ARBA00051243"/>
    </source>
</evidence>